<accession>F2UCH9</accession>
<dbReference type="GO" id="GO:0006370">
    <property type="term" value="P:7-methylguanosine mRNA capping"/>
    <property type="evidence" value="ECO:0007669"/>
    <property type="project" value="InterPro"/>
</dbReference>
<name>F2UCH9_SALR5</name>
<evidence type="ECO:0000313" key="1">
    <source>
        <dbReference type="EMBL" id="EGD74286.1"/>
    </source>
</evidence>
<protein>
    <submittedName>
        <fullName evidence="1">Uncharacterized protein</fullName>
    </submittedName>
</protein>
<proteinExistence type="predicted"/>
<reference evidence="1" key="1">
    <citation type="submission" date="2009-08" db="EMBL/GenBank/DDBJ databases">
        <title>Annotation of Salpingoeca rosetta.</title>
        <authorList>
            <consortium name="The Broad Institute Genome Sequencing Platform"/>
            <person name="Russ C."/>
            <person name="Cuomo C."/>
            <person name="Burger G."/>
            <person name="Gray M.W."/>
            <person name="Holland P.W.H."/>
            <person name="King N."/>
            <person name="Lang F.B.F."/>
            <person name="Roger A.J."/>
            <person name="Ruiz-Trillo I."/>
            <person name="Young S.K."/>
            <person name="Zeng Q."/>
            <person name="Gargeya S."/>
            <person name="Alvarado L."/>
            <person name="Berlin A."/>
            <person name="Chapman S.B."/>
            <person name="Chen Z."/>
            <person name="Freedman E."/>
            <person name="Gellesch M."/>
            <person name="Goldberg J."/>
            <person name="Griggs A."/>
            <person name="Gujja S."/>
            <person name="Heilman E."/>
            <person name="Heiman D."/>
            <person name="Howarth C."/>
            <person name="Mehta T."/>
            <person name="Neiman D."/>
            <person name="Pearson M."/>
            <person name="Roberts A."/>
            <person name="Saif S."/>
            <person name="Shea T."/>
            <person name="Shenoy N."/>
            <person name="Sisk P."/>
            <person name="Stolte C."/>
            <person name="Sykes S."/>
            <person name="White J."/>
            <person name="Yandava C."/>
            <person name="Haas B."/>
            <person name="Nusbaum C."/>
            <person name="Birren B."/>
        </authorList>
    </citation>
    <scope>NUCLEOTIDE SEQUENCE [LARGE SCALE GENOMIC DNA]</scope>
    <source>
        <strain evidence="1">ATCC 50818</strain>
    </source>
</reference>
<dbReference type="OrthoDB" id="270189at2759"/>
<dbReference type="Proteomes" id="UP000007799">
    <property type="component" value="Unassembled WGS sequence"/>
</dbReference>
<dbReference type="InterPro" id="IPR025804">
    <property type="entry name" value="Pox/kineto_cap_MeTfrase"/>
</dbReference>
<sequence length="322" mass="37462">METGEQHDKLPVPQPLDLFDDPRDWVEEKATDGTVTWFNPRFMLVSLVRPPSHKEGASPFCHWFSIEAPGKGRGYVHKFTREVIYRDITQERSIHVPDKLPVPHPLDLFDDPRDWVEEKAPDGTCEATRQIELRPKAFDLDEAEEFRNMNILFMCSFRSATDHSDNHLAETMRLQEKWMNFLRPAASRLRFFLPWPSKRGEGGATEYIDGQLRFPLWGINTGTECTMFVTDPEARRTFSFRDFEGLMFHHNVITRTTYYEHSVQGEGLDHCYDCSAEIFILSQWIRSANPGLDEEEVRREVSKLSYDISRIISNGSRTLKVT</sequence>
<dbReference type="PROSITE" id="PS51612">
    <property type="entry name" value="SAM_MT_2O_PK"/>
    <property type="match status" value="1"/>
</dbReference>
<dbReference type="GO" id="GO:0004483">
    <property type="term" value="F:methyltransferase cap1 activity"/>
    <property type="evidence" value="ECO:0007669"/>
    <property type="project" value="InterPro"/>
</dbReference>
<organism evidence="2">
    <name type="scientific">Salpingoeca rosetta (strain ATCC 50818 / BSB-021)</name>
    <dbReference type="NCBI Taxonomy" id="946362"/>
    <lineage>
        <taxon>Eukaryota</taxon>
        <taxon>Choanoflagellata</taxon>
        <taxon>Craspedida</taxon>
        <taxon>Salpingoecidae</taxon>
        <taxon>Salpingoeca</taxon>
    </lineage>
</organism>
<evidence type="ECO:0000313" key="2">
    <source>
        <dbReference type="Proteomes" id="UP000007799"/>
    </source>
</evidence>
<dbReference type="EMBL" id="GL832968">
    <property type="protein sequence ID" value="EGD74286.1"/>
    <property type="molecule type" value="Genomic_DNA"/>
</dbReference>
<gene>
    <name evidence="1" type="ORF">PTSG_06295</name>
</gene>
<keyword evidence="2" id="KW-1185">Reference proteome</keyword>
<dbReference type="InterPro" id="IPR029063">
    <property type="entry name" value="SAM-dependent_MTases_sf"/>
</dbReference>
<dbReference type="GeneID" id="16073761"/>
<dbReference type="AlphaFoldDB" id="F2UCH9"/>
<dbReference type="Gene3D" id="3.40.50.150">
    <property type="entry name" value="Vaccinia Virus protein VP39"/>
    <property type="match status" value="1"/>
</dbReference>
<dbReference type="SUPFAM" id="SSF53335">
    <property type="entry name" value="S-adenosyl-L-methionine-dependent methyltransferases"/>
    <property type="match status" value="1"/>
</dbReference>
<dbReference type="KEGG" id="sre:PTSG_06295"/>
<dbReference type="RefSeq" id="XP_004993186.1">
    <property type="nucleotide sequence ID" value="XM_004993129.1"/>
</dbReference>
<dbReference type="InParanoid" id="F2UCH9"/>